<dbReference type="OrthoDB" id="3198848at2759"/>
<dbReference type="EMBL" id="JABCKI010000048">
    <property type="protein sequence ID" value="KAG5653513.1"/>
    <property type="molecule type" value="Genomic_DNA"/>
</dbReference>
<evidence type="ECO:0000313" key="1">
    <source>
        <dbReference type="EMBL" id="KAG5653513.1"/>
    </source>
</evidence>
<proteinExistence type="predicted"/>
<organism evidence="1 2">
    <name type="scientific">Sphagnurus paluster</name>
    <dbReference type="NCBI Taxonomy" id="117069"/>
    <lineage>
        <taxon>Eukaryota</taxon>
        <taxon>Fungi</taxon>
        <taxon>Dikarya</taxon>
        <taxon>Basidiomycota</taxon>
        <taxon>Agaricomycotina</taxon>
        <taxon>Agaricomycetes</taxon>
        <taxon>Agaricomycetidae</taxon>
        <taxon>Agaricales</taxon>
        <taxon>Tricholomatineae</taxon>
        <taxon>Lyophyllaceae</taxon>
        <taxon>Sphagnurus</taxon>
    </lineage>
</organism>
<dbReference type="Proteomes" id="UP000717328">
    <property type="component" value="Unassembled WGS sequence"/>
</dbReference>
<dbReference type="AlphaFoldDB" id="A0A9P7GNT9"/>
<reference evidence="1" key="1">
    <citation type="submission" date="2021-02" db="EMBL/GenBank/DDBJ databases">
        <authorList>
            <person name="Nieuwenhuis M."/>
            <person name="Van De Peppel L.J.J."/>
        </authorList>
    </citation>
    <scope>NUCLEOTIDE SEQUENCE</scope>
    <source>
        <strain evidence="1">D49</strain>
    </source>
</reference>
<keyword evidence="2" id="KW-1185">Reference proteome</keyword>
<gene>
    <name evidence="1" type="ORF">H0H81_012586</name>
</gene>
<name>A0A9P7GNT9_9AGAR</name>
<comment type="caution">
    <text evidence="1">The sequence shown here is derived from an EMBL/GenBank/DDBJ whole genome shotgun (WGS) entry which is preliminary data.</text>
</comment>
<protein>
    <submittedName>
        <fullName evidence="1">Uncharacterized protein</fullName>
    </submittedName>
</protein>
<sequence length="133" mass="14995">MQRAEIPVAADIITYRLGSKLVYVRPADDYEANFAQKEFPEELANVPRERISFMISAKMNGESRVVRISESAWVGAVTRLLRGEVIDATPYIGTRFTTSLSETIPVTIPQRKIIAIILVWEALKTSAFVYRFG</sequence>
<reference evidence="1" key="2">
    <citation type="submission" date="2021-10" db="EMBL/GenBank/DDBJ databases">
        <title>Phylogenomics reveals ancestral predisposition of the termite-cultivated fungus Termitomyces towards a domesticated lifestyle.</title>
        <authorList>
            <person name="Auxier B."/>
            <person name="Grum-Grzhimaylo A."/>
            <person name="Cardenas M.E."/>
            <person name="Lodge J.D."/>
            <person name="Laessoe T."/>
            <person name="Pedersen O."/>
            <person name="Smith M.E."/>
            <person name="Kuyper T.W."/>
            <person name="Franco-Molano E.A."/>
            <person name="Baroni T.J."/>
            <person name="Aanen D.K."/>
        </authorList>
    </citation>
    <scope>NUCLEOTIDE SEQUENCE</scope>
    <source>
        <strain evidence="1">D49</strain>
    </source>
</reference>
<accession>A0A9P7GNT9</accession>
<evidence type="ECO:0000313" key="2">
    <source>
        <dbReference type="Proteomes" id="UP000717328"/>
    </source>
</evidence>